<dbReference type="PANTHER" id="PTHR32071:SF113">
    <property type="entry name" value="ALGINATE BIOSYNTHESIS TRANSCRIPTIONAL REGULATORY PROTEIN ALGB"/>
    <property type="match status" value="1"/>
</dbReference>
<dbReference type="HOGENOM" id="CLU_000445_0_4_10"/>
<evidence type="ECO:0000259" key="6">
    <source>
        <dbReference type="PROSITE" id="PS50045"/>
    </source>
</evidence>
<dbReference type="SMART" id="SM00382">
    <property type="entry name" value="AAA"/>
    <property type="match status" value="1"/>
</dbReference>
<evidence type="ECO:0000259" key="7">
    <source>
        <dbReference type="PROSITE" id="PS50110"/>
    </source>
</evidence>
<keyword evidence="1" id="KW-0547">Nucleotide-binding</keyword>
<dbReference type="EMBL" id="CP001097">
    <property type="protein sequence ID" value="ACD90782.1"/>
    <property type="molecule type" value="Genomic_DNA"/>
</dbReference>
<accession>B3EEH2</accession>
<organism evidence="8 9">
    <name type="scientific">Chlorobium limicola (strain DSM 245 / NBRC 103803 / 6330)</name>
    <dbReference type="NCBI Taxonomy" id="290315"/>
    <lineage>
        <taxon>Bacteria</taxon>
        <taxon>Pseudomonadati</taxon>
        <taxon>Chlorobiota</taxon>
        <taxon>Chlorobiia</taxon>
        <taxon>Chlorobiales</taxon>
        <taxon>Chlorobiaceae</taxon>
        <taxon>Chlorobium/Pelodictyon group</taxon>
        <taxon>Chlorobium</taxon>
    </lineage>
</organism>
<dbReference type="Proteomes" id="UP000008841">
    <property type="component" value="Chromosome"/>
</dbReference>
<keyword evidence="5" id="KW-0597">Phosphoprotein</keyword>
<dbReference type="FunFam" id="3.40.50.300:FF:000006">
    <property type="entry name" value="DNA-binding transcriptional regulator NtrC"/>
    <property type="match status" value="1"/>
</dbReference>
<keyword evidence="3" id="KW-0805">Transcription regulation</keyword>
<dbReference type="Pfam" id="PF25601">
    <property type="entry name" value="AAA_lid_14"/>
    <property type="match status" value="1"/>
</dbReference>
<dbReference type="RefSeq" id="WP_012466655.1">
    <property type="nucleotide sequence ID" value="NC_010803.1"/>
</dbReference>
<feature type="modified residue" description="4-aspartylphosphate" evidence="5">
    <location>
        <position position="54"/>
    </location>
</feature>
<proteinExistence type="predicted"/>
<evidence type="ECO:0000256" key="1">
    <source>
        <dbReference type="ARBA" id="ARBA00022741"/>
    </source>
</evidence>
<dbReference type="GO" id="GO:0000160">
    <property type="term" value="P:phosphorelay signal transduction system"/>
    <property type="evidence" value="ECO:0007669"/>
    <property type="project" value="InterPro"/>
</dbReference>
<dbReference type="InterPro" id="IPR001789">
    <property type="entry name" value="Sig_transdc_resp-reg_receiver"/>
</dbReference>
<dbReference type="PANTHER" id="PTHR32071">
    <property type="entry name" value="TRANSCRIPTIONAL REGULATORY PROTEIN"/>
    <property type="match status" value="1"/>
</dbReference>
<feature type="domain" description="Sigma-54 factor interaction" evidence="6">
    <location>
        <begin position="144"/>
        <end position="373"/>
    </location>
</feature>
<dbReference type="STRING" id="290315.Clim_1741"/>
<evidence type="ECO:0000256" key="2">
    <source>
        <dbReference type="ARBA" id="ARBA00022840"/>
    </source>
</evidence>
<gene>
    <name evidence="8" type="ordered locus">Clim_1741</name>
</gene>
<dbReference type="SMART" id="SM00448">
    <property type="entry name" value="REC"/>
    <property type="match status" value="1"/>
</dbReference>
<protein>
    <submittedName>
        <fullName evidence="8">Two component, sigma54 specific, transcriptional regulator, Fis family</fullName>
    </submittedName>
</protein>
<evidence type="ECO:0000256" key="5">
    <source>
        <dbReference type="PROSITE-ProRule" id="PRU00169"/>
    </source>
</evidence>
<keyword evidence="4" id="KW-0804">Transcription</keyword>
<dbReference type="InterPro" id="IPR009057">
    <property type="entry name" value="Homeodomain-like_sf"/>
</dbReference>
<dbReference type="SUPFAM" id="SSF52540">
    <property type="entry name" value="P-loop containing nucleoside triphosphate hydrolases"/>
    <property type="match status" value="1"/>
</dbReference>
<reference evidence="8 9" key="1">
    <citation type="submission" date="2008-05" db="EMBL/GenBank/DDBJ databases">
        <title>Complete sequence of Chlorobium limicola DSM 245.</title>
        <authorList>
            <consortium name="US DOE Joint Genome Institute"/>
            <person name="Lucas S."/>
            <person name="Copeland A."/>
            <person name="Lapidus A."/>
            <person name="Glavina del Rio T."/>
            <person name="Dalin E."/>
            <person name="Tice H."/>
            <person name="Bruce D."/>
            <person name="Goodwin L."/>
            <person name="Pitluck S."/>
            <person name="Schmutz J."/>
            <person name="Larimer F."/>
            <person name="Land M."/>
            <person name="Hauser L."/>
            <person name="Kyrpides N."/>
            <person name="Ovchinnikova G."/>
            <person name="Zhao F."/>
            <person name="Li T."/>
            <person name="Liu Z."/>
            <person name="Overmann J."/>
            <person name="Bryant D.A."/>
            <person name="Richardson P."/>
        </authorList>
    </citation>
    <scope>NUCLEOTIDE SEQUENCE [LARGE SCALE GENOMIC DNA]</scope>
    <source>
        <strain evidence="9">DSM 245 / NBRC 103803 / 6330</strain>
    </source>
</reference>
<dbReference type="PROSITE" id="PS00688">
    <property type="entry name" value="SIGMA54_INTERACT_3"/>
    <property type="match status" value="1"/>
</dbReference>
<dbReference type="SUPFAM" id="SSF46689">
    <property type="entry name" value="Homeodomain-like"/>
    <property type="match status" value="1"/>
</dbReference>
<evidence type="ECO:0000313" key="8">
    <source>
        <dbReference type="EMBL" id="ACD90782.1"/>
    </source>
</evidence>
<dbReference type="Gene3D" id="1.10.8.60">
    <property type="match status" value="1"/>
</dbReference>
<evidence type="ECO:0000313" key="9">
    <source>
        <dbReference type="Proteomes" id="UP000008841"/>
    </source>
</evidence>
<dbReference type="InterPro" id="IPR027417">
    <property type="entry name" value="P-loop_NTPase"/>
</dbReference>
<dbReference type="AlphaFoldDB" id="B3EEH2"/>
<dbReference type="GO" id="GO:0006355">
    <property type="term" value="P:regulation of DNA-templated transcription"/>
    <property type="evidence" value="ECO:0007669"/>
    <property type="project" value="InterPro"/>
</dbReference>
<dbReference type="InterPro" id="IPR011006">
    <property type="entry name" value="CheY-like_superfamily"/>
</dbReference>
<dbReference type="SUPFAM" id="SSF52172">
    <property type="entry name" value="CheY-like"/>
    <property type="match status" value="1"/>
</dbReference>
<dbReference type="eggNOG" id="COG2204">
    <property type="taxonomic scope" value="Bacteria"/>
</dbReference>
<dbReference type="InterPro" id="IPR002197">
    <property type="entry name" value="HTH_Fis"/>
</dbReference>
<dbReference type="InterPro" id="IPR003593">
    <property type="entry name" value="AAA+_ATPase"/>
</dbReference>
<dbReference type="InterPro" id="IPR002078">
    <property type="entry name" value="Sigma_54_int"/>
</dbReference>
<dbReference type="Pfam" id="PF00072">
    <property type="entry name" value="Response_reg"/>
    <property type="match status" value="1"/>
</dbReference>
<dbReference type="OrthoDB" id="9811901at2"/>
<dbReference type="Gene3D" id="1.10.10.60">
    <property type="entry name" value="Homeodomain-like"/>
    <property type="match status" value="1"/>
</dbReference>
<dbReference type="Pfam" id="PF02954">
    <property type="entry name" value="HTH_8"/>
    <property type="match status" value="1"/>
</dbReference>
<dbReference type="PROSITE" id="PS50045">
    <property type="entry name" value="SIGMA54_INTERACT_4"/>
    <property type="match status" value="1"/>
</dbReference>
<feature type="domain" description="Response regulatory" evidence="7">
    <location>
        <begin position="5"/>
        <end position="119"/>
    </location>
</feature>
<keyword evidence="2" id="KW-0067">ATP-binding</keyword>
<dbReference type="GO" id="GO:0043565">
    <property type="term" value="F:sequence-specific DNA binding"/>
    <property type="evidence" value="ECO:0007669"/>
    <property type="project" value="InterPro"/>
</dbReference>
<dbReference type="Pfam" id="PF00158">
    <property type="entry name" value="Sigma54_activat"/>
    <property type="match status" value="1"/>
</dbReference>
<dbReference type="GO" id="GO:0005524">
    <property type="term" value="F:ATP binding"/>
    <property type="evidence" value="ECO:0007669"/>
    <property type="project" value="UniProtKB-KW"/>
</dbReference>
<sequence>MTQLDILIVDDEINIRKTLSVFMQSRGHRVTAISNSHDALKESALHVFDIAFVDLRLGTENGLDLAHSLLGVCPRIKIVVMTAYASIDTAVEAMKRGAADYIAKPFTPGQIELVTERLAGICDMENRIASLQEDLNRIHPEVYFSSRHSSMQRAIELARQVASSEAVVLLRGPSGTGKTVLARSIHNWSRKASKPFGIISCPSLSRELLESELFGHMKGSFTGAVRDNPGRVSSCEGGTLFLDEIGDLPISIQPKLLRFIQDREYERIGDHKTRKADVRIIAATNMDLEKAVKEGRFREDLFYRLNVIQIDLPPLSGRPDDVELHAKNMLDFFSAQNHKSFSGFTEKALLAMKEYSWPGNIRELRNVIERAVILGKTGQIGEELLPETIISQAPPVRIGDPLALEVIEENHIRSILASVSSLQDAADILGIDQATLWRKRKQYRI</sequence>
<dbReference type="KEGG" id="cli:Clim_1741"/>
<evidence type="ECO:0000256" key="3">
    <source>
        <dbReference type="ARBA" id="ARBA00023015"/>
    </source>
</evidence>
<dbReference type="InterPro" id="IPR058031">
    <property type="entry name" value="AAA_lid_NorR"/>
</dbReference>
<dbReference type="Gene3D" id="3.40.50.2300">
    <property type="match status" value="1"/>
</dbReference>
<dbReference type="CDD" id="cd00009">
    <property type="entry name" value="AAA"/>
    <property type="match status" value="1"/>
</dbReference>
<dbReference type="Gene3D" id="3.40.50.300">
    <property type="entry name" value="P-loop containing nucleotide triphosphate hydrolases"/>
    <property type="match status" value="1"/>
</dbReference>
<dbReference type="InterPro" id="IPR025944">
    <property type="entry name" value="Sigma_54_int_dom_CS"/>
</dbReference>
<evidence type="ECO:0000256" key="4">
    <source>
        <dbReference type="ARBA" id="ARBA00023163"/>
    </source>
</evidence>
<name>B3EEH2_CHLL2</name>
<dbReference type="PROSITE" id="PS50110">
    <property type="entry name" value="RESPONSE_REGULATORY"/>
    <property type="match status" value="1"/>
</dbReference>